<protein>
    <recommendedName>
        <fullName evidence="4">NAD(+) diphosphatase</fullName>
        <ecNumber evidence="4">3.6.1.22</ecNumber>
    </recommendedName>
</protein>
<dbReference type="InterPro" id="IPR050241">
    <property type="entry name" value="NAD-cap_RNA_hydrolase_NudC"/>
</dbReference>
<evidence type="ECO:0000256" key="4">
    <source>
        <dbReference type="ARBA" id="ARBA00012381"/>
    </source>
</evidence>
<dbReference type="GO" id="GO:0110153">
    <property type="term" value="F:RNA NAD-cap (NMN-forming) hydrolase activity"/>
    <property type="evidence" value="ECO:0007669"/>
    <property type="project" value="RHEA"/>
</dbReference>
<dbReference type="PROSITE" id="PS00893">
    <property type="entry name" value="NUDIX_BOX"/>
    <property type="match status" value="1"/>
</dbReference>
<dbReference type="NCBIfam" id="NF001299">
    <property type="entry name" value="PRK00241.1"/>
    <property type="match status" value="1"/>
</dbReference>
<dbReference type="Proteomes" id="UP000254554">
    <property type="component" value="Unassembled WGS sequence"/>
</dbReference>
<dbReference type="GeneID" id="93291326"/>
<dbReference type="OrthoDB" id="9791656at2"/>
<dbReference type="InterPro" id="IPR049734">
    <property type="entry name" value="NudC-like_C"/>
</dbReference>
<comment type="similarity">
    <text evidence="3">Belongs to the Nudix hydrolase family. NudC subfamily.</text>
</comment>
<dbReference type="PROSITE" id="PS51462">
    <property type="entry name" value="NUDIX"/>
    <property type="match status" value="1"/>
</dbReference>
<comment type="catalytic activity">
    <reaction evidence="9">
        <text>a 5'-end NAD(+)-phospho-ribonucleoside in mRNA + H2O = a 5'-end phospho-adenosine-phospho-ribonucleoside in mRNA + beta-nicotinamide D-ribonucleotide + 2 H(+)</text>
        <dbReference type="Rhea" id="RHEA:60876"/>
        <dbReference type="Rhea" id="RHEA-COMP:15698"/>
        <dbReference type="Rhea" id="RHEA-COMP:15719"/>
        <dbReference type="ChEBI" id="CHEBI:14649"/>
        <dbReference type="ChEBI" id="CHEBI:15377"/>
        <dbReference type="ChEBI" id="CHEBI:15378"/>
        <dbReference type="ChEBI" id="CHEBI:144029"/>
        <dbReference type="ChEBI" id="CHEBI:144051"/>
    </reaction>
    <physiologicalReaction direction="left-to-right" evidence="9">
        <dbReference type="Rhea" id="RHEA:60877"/>
    </physiologicalReaction>
</comment>
<accession>A0A377G6D9</accession>
<dbReference type="Pfam" id="PF09296">
    <property type="entry name" value="NUDIX-like"/>
    <property type="match status" value="1"/>
</dbReference>
<dbReference type="PANTHER" id="PTHR42904">
    <property type="entry name" value="NUDIX HYDROLASE, NUDC SUBFAMILY"/>
    <property type="match status" value="1"/>
</dbReference>
<dbReference type="InterPro" id="IPR015376">
    <property type="entry name" value="Znr_NADH_PPase"/>
</dbReference>
<comment type="cofactor">
    <cofactor evidence="1">
        <name>Mg(2+)</name>
        <dbReference type="ChEBI" id="CHEBI:18420"/>
    </cofactor>
</comment>
<dbReference type="PANTHER" id="PTHR42904:SF6">
    <property type="entry name" value="NAD-CAPPED RNA HYDROLASE NUDT12"/>
    <property type="match status" value="1"/>
</dbReference>
<keyword evidence="7" id="KW-0460">Magnesium</keyword>
<keyword evidence="12" id="KW-1185">Reference proteome</keyword>
<evidence type="ECO:0000256" key="5">
    <source>
        <dbReference type="ARBA" id="ARBA00022723"/>
    </source>
</evidence>
<evidence type="ECO:0000256" key="8">
    <source>
        <dbReference type="ARBA" id="ARBA00023027"/>
    </source>
</evidence>
<dbReference type="GO" id="GO:0006742">
    <property type="term" value="P:NADP+ catabolic process"/>
    <property type="evidence" value="ECO:0007669"/>
    <property type="project" value="TreeGrafter"/>
</dbReference>
<comment type="cofactor">
    <cofactor evidence="2">
        <name>Zn(2+)</name>
        <dbReference type="ChEBI" id="CHEBI:29105"/>
    </cofactor>
</comment>
<dbReference type="STRING" id="1094715.GCA_000236165_00279"/>
<dbReference type="InterPro" id="IPR015797">
    <property type="entry name" value="NUDIX_hydrolase-like_dom_sf"/>
</dbReference>
<dbReference type="InterPro" id="IPR015375">
    <property type="entry name" value="NADH_PPase-like_N"/>
</dbReference>
<dbReference type="InterPro" id="IPR020084">
    <property type="entry name" value="NUDIX_hydrolase_CS"/>
</dbReference>
<evidence type="ECO:0000256" key="7">
    <source>
        <dbReference type="ARBA" id="ARBA00022842"/>
    </source>
</evidence>
<evidence type="ECO:0000313" key="12">
    <source>
        <dbReference type="Proteomes" id="UP000254554"/>
    </source>
</evidence>
<dbReference type="EC" id="3.6.1.22" evidence="4"/>
<evidence type="ECO:0000313" key="11">
    <source>
        <dbReference type="EMBL" id="STO20366.1"/>
    </source>
</evidence>
<evidence type="ECO:0000256" key="3">
    <source>
        <dbReference type="ARBA" id="ARBA00009595"/>
    </source>
</evidence>
<evidence type="ECO:0000256" key="2">
    <source>
        <dbReference type="ARBA" id="ARBA00001947"/>
    </source>
</evidence>
<keyword evidence="8" id="KW-0520">NAD</keyword>
<dbReference type="GO" id="GO:0019677">
    <property type="term" value="P:NAD+ catabolic process"/>
    <property type="evidence" value="ECO:0007669"/>
    <property type="project" value="TreeGrafter"/>
</dbReference>
<reference evidence="11 12" key="1">
    <citation type="submission" date="2018-06" db="EMBL/GenBank/DDBJ databases">
        <authorList>
            <consortium name="Pathogen Informatics"/>
            <person name="Doyle S."/>
        </authorList>
    </citation>
    <scope>NUCLEOTIDE SEQUENCE [LARGE SCALE GENOMIC DNA]</scope>
    <source>
        <strain evidence="11 12">NCTC11370</strain>
    </source>
</reference>
<organism evidence="11 12">
    <name type="scientific">Fluoribacter dumoffii</name>
    <dbReference type="NCBI Taxonomy" id="463"/>
    <lineage>
        <taxon>Bacteria</taxon>
        <taxon>Pseudomonadati</taxon>
        <taxon>Pseudomonadota</taxon>
        <taxon>Gammaproteobacteria</taxon>
        <taxon>Legionellales</taxon>
        <taxon>Legionellaceae</taxon>
        <taxon>Fluoribacter</taxon>
    </lineage>
</organism>
<name>A0A377G6D9_9GAMM</name>
<dbReference type="SUPFAM" id="SSF55811">
    <property type="entry name" value="Nudix"/>
    <property type="match status" value="2"/>
</dbReference>
<evidence type="ECO:0000256" key="9">
    <source>
        <dbReference type="ARBA" id="ARBA00023679"/>
    </source>
</evidence>
<dbReference type="Gene3D" id="3.90.79.10">
    <property type="entry name" value="Nucleoside Triphosphate Pyrophosphohydrolase"/>
    <property type="match status" value="1"/>
</dbReference>
<feature type="domain" description="Nudix hydrolase" evidence="10">
    <location>
        <begin position="143"/>
        <end position="266"/>
    </location>
</feature>
<dbReference type="Pfam" id="PF00293">
    <property type="entry name" value="NUDIX"/>
    <property type="match status" value="1"/>
</dbReference>
<keyword evidence="6 11" id="KW-0378">Hydrolase</keyword>
<dbReference type="GO" id="GO:0035529">
    <property type="term" value="F:NADH pyrophosphatase activity"/>
    <property type="evidence" value="ECO:0007669"/>
    <property type="project" value="TreeGrafter"/>
</dbReference>
<dbReference type="CDD" id="cd03429">
    <property type="entry name" value="NUDIX_NADH_pyrophosphatase_Nudt13"/>
    <property type="match status" value="1"/>
</dbReference>
<evidence type="ECO:0000256" key="6">
    <source>
        <dbReference type="ARBA" id="ARBA00022801"/>
    </source>
</evidence>
<dbReference type="Pfam" id="PF09297">
    <property type="entry name" value="Zn_ribbon_NUD"/>
    <property type="match status" value="1"/>
</dbReference>
<dbReference type="GO" id="GO:0046872">
    <property type="term" value="F:metal ion binding"/>
    <property type="evidence" value="ECO:0007669"/>
    <property type="project" value="UniProtKB-KW"/>
</dbReference>
<dbReference type="GO" id="GO:0005829">
    <property type="term" value="C:cytosol"/>
    <property type="evidence" value="ECO:0007669"/>
    <property type="project" value="TreeGrafter"/>
</dbReference>
<dbReference type="EMBL" id="UGGT01000001">
    <property type="protein sequence ID" value="STO20366.1"/>
    <property type="molecule type" value="Genomic_DNA"/>
</dbReference>
<proteinExistence type="inferred from homology"/>
<sequence>MSKPFISQINPPVTLVEAAFWFIFHGDDLLLQHHAIPQAFNLSEFNLAVERQIFLGTYGNTPCFAVQIKNKPQTLANHLSFQPIRQAHEILGDEDLFLLVTRAKQLLHWDRSNRFCGYCGEQTQYSAKERAKVCPNCNSLIFPQISPVMLALIWRDDEILLARSPHFMPGIYSLLAGFVEPGEMLEQTVVREVMEEVGLTIKNLHYFSSQPWPFQSNLMLGFIAEYAAGEIQIDATEIEDAQWFPLNKLPQLPKPVSLSRQMIDKYLAMRSR</sequence>
<dbReference type="InterPro" id="IPR000086">
    <property type="entry name" value="NUDIX_hydrolase_dom"/>
</dbReference>
<keyword evidence="5" id="KW-0479">Metal-binding</keyword>
<gene>
    <name evidence="11" type="primary">nudC</name>
    <name evidence="11" type="ORF">NCTC11370_00420</name>
</gene>
<evidence type="ECO:0000256" key="1">
    <source>
        <dbReference type="ARBA" id="ARBA00001946"/>
    </source>
</evidence>
<dbReference type="RefSeq" id="WP_010652578.1">
    <property type="nucleotide sequence ID" value="NZ_JAPHOO010000002.1"/>
</dbReference>
<evidence type="ECO:0000259" key="10">
    <source>
        <dbReference type="PROSITE" id="PS51462"/>
    </source>
</evidence>
<dbReference type="Gene3D" id="3.90.79.20">
    <property type="match status" value="1"/>
</dbReference>
<dbReference type="AlphaFoldDB" id="A0A377G6D9"/>